<name>A0A653XVR3_9GAMM</name>
<reference evidence="2 5" key="2">
    <citation type="submission" date="2020-05" db="EMBL/GenBank/DDBJ databases">
        <title>Whole Genome Sequences of Enterobacteriales Associated with the International Space Station.</title>
        <authorList>
            <person name="Bharadwaj A."/>
            <person name="Daudu R."/>
            <person name="Singh N."/>
            <person name="Wood J."/>
            <person name="Debieu M."/>
            <person name="Mason C."/>
            <person name="Wang C."/>
            <person name="Venkateswaran K."/>
        </authorList>
    </citation>
    <scope>NUCLEOTIDE SEQUENCE [LARGE SCALE GENOMIC DNA]</scope>
    <source>
        <strain evidence="2 5">IF5SW-B1</strain>
    </source>
</reference>
<comment type="caution">
    <text evidence="2">The sequence shown here is derived from an EMBL/GenBank/DDBJ whole genome shotgun (WGS) entry which is preliminary data.</text>
</comment>
<organism evidence="2 5">
    <name type="scientific">Pantoea brenneri</name>
    <dbReference type="NCBI Taxonomy" id="472694"/>
    <lineage>
        <taxon>Bacteria</taxon>
        <taxon>Pseudomonadati</taxon>
        <taxon>Pseudomonadota</taxon>
        <taxon>Gammaproteobacteria</taxon>
        <taxon>Enterobacterales</taxon>
        <taxon>Erwiniaceae</taxon>
        <taxon>Pantoea</taxon>
    </lineage>
</organism>
<protein>
    <submittedName>
        <fullName evidence="2">Sugar ABC transporter</fullName>
    </submittedName>
</protein>
<dbReference type="GeneID" id="57347946"/>
<dbReference type="RefSeq" id="WP_031376949.1">
    <property type="nucleotide sequence ID" value="NZ_CAUQFK010000094.1"/>
</dbReference>
<dbReference type="EMBL" id="JBCGBG010000002">
    <property type="protein sequence ID" value="MEL7696445.1"/>
    <property type="molecule type" value="Genomic_DNA"/>
</dbReference>
<proteinExistence type="predicted"/>
<reference evidence="1 6" key="3">
    <citation type="submission" date="2024-04" db="EMBL/GenBank/DDBJ databases">
        <authorList>
            <person name="Suleimanova A.D."/>
            <person name="Pudova D.S."/>
            <person name="Shagimardanova E.I."/>
            <person name="Sharipova M.R."/>
        </authorList>
    </citation>
    <scope>NUCLEOTIDE SEQUENCE [LARGE SCALE GENOMIC DNA]</scope>
    <source>
        <strain evidence="1 6">3.1</strain>
    </source>
</reference>
<dbReference type="AlphaFoldDB" id="A0A653XVR3"/>
<reference evidence="3 4" key="1">
    <citation type="submission" date="2019-10" db="EMBL/GenBank/DDBJ databases">
        <authorList>
            <person name="Karimi E."/>
        </authorList>
    </citation>
    <scope>NUCLEOTIDE SEQUENCE [LARGE SCALE GENOMIC DNA]</scope>
    <source>
        <strain evidence="3">Pantoea sp. 111</strain>
    </source>
</reference>
<evidence type="ECO:0000313" key="3">
    <source>
        <dbReference type="EMBL" id="VXC34369.1"/>
    </source>
</evidence>
<evidence type="ECO:0000313" key="5">
    <source>
        <dbReference type="Proteomes" id="UP000566985"/>
    </source>
</evidence>
<evidence type="ECO:0000313" key="4">
    <source>
        <dbReference type="Proteomes" id="UP000433737"/>
    </source>
</evidence>
<evidence type="ECO:0000313" key="2">
    <source>
        <dbReference type="EMBL" id="NUY99182.1"/>
    </source>
</evidence>
<accession>A0A653XVR3</accession>
<dbReference type="EMBL" id="JABWPM010000045">
    <property type="protein sequence ID" value="NUY99182.1"/>
    <property type="molecule type" value="Genomic_DNA"/>
</dbReference>
<evidence type="ECO:0000313" key="6">
    <source>
        <dbReference type="Proteomes" id="UP001468095"/>
    </source>
</evidence>
<gene>
    <name evidence="1" type="ORF">AABB92_12370</name>
    <name evidence="2" type="ORF">HU668_22375</name>
    <name evidence="3" type="ORF">PANT111_390007</name>
</gene>
<dbReference type="EMBL" id="CABWMH010000033">
    <property type="protein sequence ID" value="VXC34369.1"/>
    <property type="molecule type" value="Genomic_DNA"/>
</dbReference>
<dbReference type="Proteomes" id="UP000433737">
    <property type="component" value="Unassembled WGS sequence"/>
</dbReference>
<sequence>MFYLVACSYTDPESEKEWNAFYSLEKLPALISVNGFSSSQRFQALSQDCPMYLAIHTVKDAQVITSEEYLLKGGGNFSRWQKHITDWHRNLYECEGIAPAVSRDEILLLSTQPLRFVERLGCHALTMVASGLDRMPAKCIAYVMTREAAAQIADVTGAYRYAPLTSQLTPPHGADNEERA</sequence>
<dbReference type="Proteomes" id="UP001468095">
    <property type="component" value="Unassembled WGS sequence"/>
</dbReference>
<dbReference type="Proteomes" id="UP000566985">
    <property type="component" value="Unassembled WGS sequence"/>
</dbReference>
<evidence type="ECO:0000313" key="1">
    <source>
        <dbReference type="EMBL" id="MEL7696445.1"/>
    </source>
</evidence>
<keyword evidence="6" id="KW-1185">Reference proteome</keyword>